<protein>
    <submittedName>
        <fullName evidence="2">Putative microplusin 1</fullName>
    </submittedName>
</protein>
<reference evidence="2" key="1">
    <citation type="submission" date="2014-03" db="EMBL/GenBank/DDBJ databases">
        <title>The sialotranscriptome of Amblyomma triste, Amblyomma parvum and Amblyomma cajennense ticks, uncovered by 454-based RNA-seq.</title>
        <authorList>
            <person name="Garcia G.R."/>
            <person name="Gardinassi L.G."/>
            <person name="Ribeiro J.M."/>
            <person name="Anatriello E."/>
            <person name="Ferreira B.R."/>
            <person name="Moreira H.N."/>
            <person name="Mafra C."/>
            <person name="Olegario M.M."/>
            <person name="Szabo P.J."/>
            <person name="Miranda-Santos I.K."/>
            <person name="Maruyama S.R."/>
        </authorList>
    </citation>
    <scope>NUCLEOTIDE SEQUENCE</scope>
    <source>
        <strain evidence="2">Uberlandia</strain>
        <tissue evidence="2">Salivary glands</tissue>
    </source>
</reference>
<sequence length="107" mass="11469">MKGFLVCVLLVAFTAVSFGHHLELCDKTDGQLKSELQCIRRSISAAANQSFDNAATTLGCQDSACVIRKLCVGNDLEKAMAKHFAKSQITEIHNAATACDPSAGHHH</sequence>
<dbReference type="AlphaFoldDB" id="A0A023FMK8"/>
<accession>A0A023FMK8</accession>
<organism evidence="2">
    <name type="scientific">Amblyomma cajennense</name>
    <name type="common">Cayenne tick</name>
    <name type="synonym">Acarus cajennensis</name>
    <dbReference type="NCBI Taxonomy" id="34607"/>
    <lineage>
        <taxon>Eukaryota</taxon>
        <taxon>Metazoa</taxon>
        <taxon>Ecdysozoa</taxon>
        <taxon>Arthropoda</taxon>
        <taxon>Chelicerata</taxon>
        <taxon>Arachnida</taxon>
        <taxon>Acari</taxon>
        <taxon>Parasitiformes</taxon>
        <taxon>Ixodida</taxon>
        <taxon>Ixodoidea</taxon>
        <taxon>Ixodidae</taxon>
        <taxon>Amblyomminae</taxon>
        <taxon>Amblyomma</taxon>
    </lineage>
</organism>
<dbReference type="Gene3D" id="1.10.150.440">
    <property type="match status" value="1"/>
</dbReference>
<name>A0A023FMK8_AMBCJ</name>
<evidence type="ECO:0000256" key="1">
    <source>
        <dbReference type="SAM" id="SignalP"/>
    </source>
</evidence>
<evidence type="ECO:0000313" key="2">
    <source>
        <dbReference type="EMBL" id="JAC22464.1"/>
    </source>
</evidence>
<dbReference type="EMBL" id="GBBK01002018">
    <property type="protein sequence ID" value="JAC22464.1"/>
    <property type="molecule type" value="mRNA"/>
</dbReference>
<feature type="chain" id="PRO_5007367867" evidence="1">
    <location>
        <begin position="20"/>
        <end position="107"/>
    </location>
</feature>
<dbReference type="EMBL" id="GBBK01002020">
    <property type="protein sequence ID" value="JAC22462.1"/>
    <property type="molecule type" value="mRNA"/>
</dbReference>
<proteinExistence type="evidence at transcript level"/>
<keyword evidence="1" id="KW-0732">Signal</keyword>
<feature type="signal peptide" evidence="1">
    <location>
        <begin position="1"/>
        <end position="19"/>
    </location>
</feature>